<evidence type="ECO:0000259" key="6">
    <source>
        <dbReference type="PROSITE" id="PS50110"/>
    </source>
</evidence>
<evidence type="ECO:0000313" key="9">
    <source>
        <dbReference type="Proteomes" id="UP001209229"/>
    </source>
</evidence>
<dbReference type="RefSeq" id="WP_301191870.1">
    <property type="nucleotide sequence ID" value="NZ_JAPDPJ010000050.1"/>
</dbReference>
<dbReference type="InterPro" id="IPR011006">
    <property type="entry name" value="CheY-like_superfamily"/>
</dbReference>
<feature type="DNA-binding region" description="OmpR/PhoB-type" evidence="5">
    <location>
        <begin position="132"/>
        <end position="229"/>
    </location>
</feature>
<dbReference type="GO" id="GO:0000976">
    <property type="term" value="F:transcription cis-regulatory region binding"/>
    <property type="evidence" value="ECO:0007669"/>
    <property type="project" value="TreeGrafter"/>
</dbReference>
<evidence type="ECO:0000256" key="3">
    <source>
        <dbReference type="ARBA" id="ARBA00023125"/>
    </source>
</evidence>
<dbReference type="Pfam" id="PF00486">
    <property type="entry name" value="Trans_reg_C"/>
    <property type="match status" value="1"/>
</dbReference>
<dbReference type="InterPro" id="IPR001867">
    <property type="entry name" value="OmpR/PhoB-type_DNA-bd"/>
</dbReference>
<keyword evidence="2" id="KW-0902">Two-component regulatory system</keyword>
<accession>A0AAE3M6U7</accession>
<dbReference type="SUPFAM" id="SSF46894">
    <property type="entry name" value="C-terminal effector domain of the bipartite response regulators"/>
    <property type="match status" value="1"/>
</dbReference>
<evidence type="ECO:0000256" key="2">
    <source>
        <dbReference type="ARBA" id="ARBA00023012"/>
    </source>
</evidence>
<dbReference type="PROSITE" id="PS50110">
    <property type="entry name" value="RESPONSE_REGULATORY"/>
    <property type="match status" value="1"/>
</dbReference>
<dbReference type="InterPro" id="IPR016032">
    <property type="entry name" value="Sig_transdc_resp-reg_C-effctor"/>
</dbReference>
<dbReference type="GO" id="GO:0032993">
    <property type="term" value="C:protein-DNA complex"/>
    <property type="evidence" value="ECO:0007669"/>
    <property type="project" value="TreeGrafter"/>
</dbReference>
<dbReference type="CDD" id="cd17574">
    <property type="entry name" value="REC_OmpR"/>
    <property type="match status" value="1"/>
</dbReference>
<comment type="caution">
    <text evidence="8">The sequence shown here is derived from an EMBL/GenBank/DDBJ whole genome shotgun (WGS) entry which is preliminary data.</text>
</comment>
<evidence type="ECO:0000313" key="8">
    <source>
        <dbReference type="EMBL" id="MCW3788309.1"/>
    </source>
</evidence>
<feature type="modified residue" description="4-aspartylphosphate" evidence="4">
    <location>
        <position position="55"/>
    </location>
</feature>
<gene>
    <name evidence="8" type="ORF">OM075_17710</name>
</gene>
<dbReference type="SMART" id="SM00448">
    <property type="entry name" value="REC"/>
    <property type="match status" value="1"/>
</dbReference>
<dbReference type="InterPro" id="IPR039420">
    <property type="entry name" value="WalR-like"/>
</dbReference>
<dbReference type="PANTHER" id="PTHR48111">
    <property type="entry name" value="REGULATOR OF RPOS"/>
    <property type="match status" value="1"/>
</dbReference>
<dbReference type="SUPFAM" id="SSF52172">
    <property type="entry name" value="CheY-like"/>
    <property type="match status" value="1"/>
</dbReference>
<dbReference type="EMBL" id="JAPDPJ010000050">
    <property type="protein sequence ID" value="MCW3788309.1"/>
    <property type="molecule type" value="Genomic_DNA"/>
</dbReference>
<sequence length="233" mass="26730">MSDKKKVFMVEDDQNFGTVMKSYLEINGFDVTWIKDGINAMKTFVVGHFDICILDVMLPNVDGFTIGKEIKEKEESIPLIFLTAKTLKEDVLQGFGIGADDYVTKPFDSEILIAKINAILNRRAQKEEEETPSTFNLGCIEFNFELRTLTSKEGVHQLSPKEAELLKLLCIDMNKVMLREKALNSIWGENNYFTTRSMDVYITKLRKYLKAEPRIEIINIHGSGYLLKLKEEE</sequence>
<dbReference type="InterPro" id="IPR001789">
    <property type="entry name" value="Sig_transdc_resp-reg_receiver"/>
</dbReference>
<dbReference type="PROSITE" id="PS51755">
    <property type="entry name" value="OMPR_PHOB"/>
    <property type="match status" value="1"/>
</dbReference>
<keyword evidence="1 4" id="KW-0597">Phosphoprotein</keyword>
<dbReference type="PANTHER" id="PTHR48111:SF40">
    <property type="entry name" value="PHOSPHATE REGULON TRANSCRIPTIONAL REGULATORY PROTEIN PHOB"/>
    <property type="match status" value="1"/>
</dbReference>
<reference evidence="8" key="1">
    <citation type="submission" date="2022-10" db="EMBL/GenBank/DDBJ databases">
        <authorList>
            <person name="Yu W.X."/>
        </authorList>
    </citation>
    <scope>NUCLEOTIDE SEQUENCE</scope>
    <source>
        <strain evidence="8">AAT</strain>
    </source>
</reference>
<organism evidence="8 9">
    <name type="scientific">Plebeiibacterium sediminum</name>
    <dbReference type="NCBI Taxonomy" id="2992112"/>
    <lineage>
        <taxon>Bacteria</taxon>
        <taxon>Pseudomonadati</taxon>
        <taxon>Bacteroidota</taxon>
        <taxon>Bacteroidia</taxon>
        <taxon>Marinilabiliales</taxon>
        <taxon>Marinilabiliaceae</taxon>
        <taxon>Plebeiibacterium</taxon>
    </lineage>
</organism>
<dbReference type="Proteomes" id="UP001209229">
    <property type="component" value="Unassembled WGS sequence"/>
</dbReference>
<evidence type="ECO:0000256" key="4">
    <source>
        <dbReference type="PROSITE-ProRule" id="PRU00169"/>
    </source>
</evidence>
<protein>
    <submittedName>
        <fullName evidence="8">Response regulator transcription factor</fullName>
    </submittedName>
</protein>
<keyword evidence="9" id="KW-1185">Reference proteome</keyword>
<evidence type="ECO:0000259" key="7">
    <source>
        <dbReference type="PROSITE" id="PS51755"/>
    </source>
</evidence>
<feature type="domain" description="Response regulatory" evidence="6">
    <location>
        <begin position="6"/>
        <end position="120"/>
    </location>
</feature>
<dbReference type="AlphaFoldDB" id="A0AAE3M6U7"/>
<proteinExistence type="predicted"/>
<dbReference type="Gene3D" id="1.10.10.10">
    <property type="entry name" value="Winged helix-like DNA-binding domain superfamily/Winged helix DNA-binding domain"/>
    <property type="match status" value="1"/>
</dbReference>
<dbReference type="CDD" id="cd00383">
    <property type="entry name" value="trans_reg_C"/>
    <property type="match status" value="1"/>
</dbReference>
<dbReference type="SMART" id="SM00862">
    <property type="entry name" value="Trans_reg_C"/>
    <property type="match status" value="1"/>
</dbReference>
<dbReference type="GO" id="GO:0006355">
    <property type="term" value="P:regulation of DNA-templated transcription"/>
    <property type="evidence" value="ECO:0007669"/>
    <property type="project" value="InterPro"/>
</dbReference>
<dbReference type="Gene3D" id="3.40.50.2300">
    <property type="match status" value="1"/>
</dbReference>
<dbReference type="GO" id="GO:0000156">
    <property type="term" value="F:phosphorelay response regulator activity"/>
    <property type="evidence" value="ECO:0007669"/>
    <property type="project" value="TreeGrafter"/>
</dbReference>
<name>A0AAE3M6U7_9BACT</name>
<evidence type="ECO:0000256" key="1">
    <source>
        <dbReference type="ARBA" id="ARBA00022553"/>
    </source>
</evidence>
<dbReference type="InterPro" id="IPR036388">
    <property type="entry name" value="WH-like_DNA-bd_sf"/>
</dbReference>
<feature type="domain" description="OmpR/PhoB-type" evidence="7">
    <location>
        <begin position="132"/>
        <end position="229"/>
    </location>
</feature>
<evidence type="ECO:0000256" key="5">
    <source>
        <dbReference type="PROSITE-ProRule" id="PRU01091"/>
    </source>
</evidence>
<keyword evidence="3 5" id="KW-0238">DNA-binding</keyword>
<dbReference type="Pfam" id="PF00072">
    <property type="entry name" value="Response_reg"/>
    <property type="match status" value="1"/>
</dbReference>